<geneLocation type="plasmid" evidence="1">
    <name>pSE5416-KPC</name>
</geneLocation>
<dbReference type="AlphaFoldDB" id="A0A7S6G6G4"/>
<evidence type="ECO:0000313" key="1">
    <source>
        <dbReference type="EMBL" id="QNI17809.1"/>
    </source>
</evidence>
<accession>A0A7S6G6G4</accession>
<sequence length="144" mass="15978">MSRPEHFKARGTPRAGFSFTLRDYTAAPGSISECPLNAVSGGAFLPILECQGGIDSLKRRDRICAGLHVEIEIVGGNTNQFCRACTHLKPARFLYFPSHQLILGIRPCGCQFIVLGIKGFFVSVDFRRIVVHPVKRQIIIVNEH</sequence>
<protein>
    <submittedName>
        <fullName evidence="1">Uncharacterized protein</fullName>
    </submittedName>
</protein>
<proteinExistence type="predicted"/>
<organism evidence="1">
    <name type="scientific">Pseudomonas aeruginosa</name>
    <dbReference type="NCBI Taxonomy" id="287"/>
    <lineage>
        <taxon>Bacteria</taxon>
        <taxon>Pseudomonadati</taxon>
        <taxon>Pseudomonadota</taxon>
        <taxon>Gammaproteobacteria</taxon>
        <taxon>Pseudomonadales</taxon>
        <taxon>Pseudomonadaceae</taxon>
        <taxon>Pseudomonas</taxon>
    </lineage>
</organism>
<name>A0A7S6G6G4_PSEAI</name>
<reference evidence="1" key="1">
    <citation type="submission" date="2019-12" db="EMBL/GenBank/DDBJ databases">
        <title>Compelete sequence of pSE5416-KPC.</title>
        <authorList>
            <person name="Zhou D."/>
        </authorList>
    </citation>
    <scope>NUCLEOTIDE SEQUENCE</scope>
    <source>
        <strain evidence="1">SE5416</strain>
        <plasmid evidence="1">pSE5416-KPC</plasmid>
    </source>
</reference>
<keyword evidence="1" id="KW-0614">Plasmid</keyword>
<dbReference type="EMBL" id="MN894887">
    <property type="protein sequence ID" value="QNI17809.1"/>
    <property type="molecule type" value="Genomic_DNA"/>
</dbReference>